<feature type="compositionally biased region" description="Polar residues" evidence="1">
    <location>
        <begin position="32"/>
        <end position="44"/>
    </location>
</feature>
<feature type="region of interest" description="Disordered" evidence="1">
    <location>
        <begin position="1"/>
        <end position="44"/>
    </location>
</feature>
<dbReference type="KEGG" id="hme:HFX_1126"/>
<evidence type="ECO:0000313" key="3">
    <source>
        <dbReference type="Proteomes" id="UP000006469"/>
    </source>
</evidence>
<evidence type="ECO:0000256" key="1">
    <source>
        <dbReference type="SAM" id="MobiDB-lite"/>
    </source>
</evidence>
<accession>I3R3N1</accession>
<evidence type="ECO:0000313" key="2">
    <source>
        <dbReference type="EMBL" id="AFK18841.1"/>
    </source>
</evidence>
<reference evidence="2 3" key="1">
    <citation type="journal article" date="2012" name="J. Bacteriol.">
        <title>Complete genome sequence of the metabolically versatile halophilic archaeon Haloferax mediterranei, a poly(3-hydroxybutyrate-co-3-hydroxyvalerate) producer.</title>
        <authorList>
            <person name="Han J."/>
            <person name="Zhang F."/>
            <person name="Hou J."/>
            <person name="Liu X."/>
            <person name="Li M."/>
            <person name="Liu H."/>
            <person name="Cai L."/>
            <person name="Zhang B."/>
            <person name="Chen Y."/>
            <person name="Zhou J."/>
            <person name="Hu S."/>
            <person name="Xiang H."/>
        </authorList>
    </citation>
    <scope>NUCLEOTIDE SEQUENCE [LARGE SCALE GENOMIC DNA]</scope>
    <source>
        <strain evidence="3">ATCC 33500 / DSM 1411 / JCM 8866 / NBRC 14739 / NCIMB 2177 / R-4</strain>
    </source>
</reference>
<gene>
    <name evidence="2" type="ordered locus">HFX_1126</name>
</gene>
<proteinExistence type="predicted"/>
<organism evidence="2 3">
    <name type="scientific">Haloferax mediterranei (strain ATCC 33500 / DSM 1411 / JCM 8866 / NBRC 14739 / NCIMB 2177 / R-4)</name>
    <name type="common">Halobacterium mediterranei</name>
    <dbReference type="NCBI Taxonomy" id="523841"/>
    <lineage>
        <taxon>Archaea</taxon>
        <taxon>Methanobacteriati</taxon>
        <taxon>Methanobacteriota</taxon>
        <taxon>Stenosarchaea group</taxon>
        <taxon>Halobacteria</taxon>
        <taxon>Halobacteriales</taxon>
        <taxon>Haloferacaceae</taxon>
        <taxon>Haloferax</taxon>
    </lineage>
</organism>
<protein>
    <submittedName>
        <fullName evidence="2">Uncharacterized protein</fullName>
    </submittedName>
</protein>
<dbReference type="STRING" id="523841.HFX_1126"/>
<dbReference type="Proteomes" id="UP000006469">
    <property type="component" value="Chromosome"/>
</dbReference>
<dbReference type="EMBL" id="CP001868">
    <property type="protein sequence ID" value="AFK18841.1"/>
    <property type="molecule type" value="Genomic_DNA"/>
</dbReference>
<name>I3R3N1_HALMT</name>
<sequence length="66" mass="6792">MLSVSSKTNSSVTAPSSFGDMLRDSAYPDVSPSDTDATGQSVGPVTFNSALMPAALVMYVHSGPRP</sequence>
<dbReference type="HOGENOM" id="CLU_2820694_0_0_2"/>
<dbReference type="AlphaFoldDB" id="I3R3N1"/>
<feature type="compositionally biased region" description="Polar residues" evidence="1">
    <location>
        <begin position="1"/>
        <end position="16"/>
    </location>
</feature>